<protein>
    <submittedName>
        <fullName evidence="2">Protein tyrosine dual</fullName>
    </submittedName>
</protein>
<dbReference type="OrthoDB" id="193277at2759"/>
<name>A0A0M0JBY6_9EUKA</name>
<dbReference type="InterPro" id="IPR029021">
    <property type="entry name" value="Prot-tyrosine_phosphatase-like"/>
</dbReference>
<dbReference type="Gene3D" id="3.90.190.10">
    <property type="entry name" value="Protein tyrosine phosphatase superfamily"/>
    <property type="match status" value="1"/>
</dbReference>
<keyword evidence="3" id="KW-1185">Reference proteome</keyword>
<comment type="caution">
    <text evidence="2">The sequence shown here is derived from an EMBL/GenBank/DDBJ whole genome shotgun (WGS) entry which is preliminary data.</text>
</comment>
<dbReference type="InterPro" id="IPR000387">
    <property type="entry name" value="Tyr_Pase_dom"/>
</dbReference>
<dbReference type="PROSITE" id="PS50056">
    <property type="entry name" value="TYR_PHOSPHATASE_2"/>
    <property type="match status" value="1"/>
</dbReference>
<accession>A0A0M0JBY6</accession>
<dbReference type="SUPFAM" id="SSF52799">
    <property type="entry name" value="(Phosphotyrosine protein) phosphatases II"/>
    <property type="match status" value="1"/>
</dbReference>
<evidence type="ECO:0000313" key="3">
    <source>
        <dbReference type="Proteomes" id="UP000037460"/>
    </source>
</evidence>
<dbReference type="PANTHER" id="PTHR38745:SF2">
    <property type="entry name" value="TYROSINE SPECIFIC PROTEIN PHOSPHATASES DOMAIN-CONTAINING PROTEIN"/>
    <property type="match status" value="1"/>
</dbReference>
<feature type="domain" description="Tyrosine specific protein phosphatases" evidence="1">
    <location>
        <begin position="83"/>
        <end position="137"/>
    </location>
</feature>
<organism evidence="2 3">
    <name type="scientific">Chrysochromulina tobinii</name>
    <dbReference type="NCBI Taxonomy" id="1460289"/>
    <lineage>
        <taxon>Eukaryota</taxon>
        <taxon>Haptista</taxon>
        <taxon>Haptophyta</taxon>
        <taxon>Prymnesiophyceae</taxon>
        <taxon>Prymnesiales</taxon>
        <taxon>Chrysochromulinaceae</taxon>
        <taxon>Chrysochromulina</taxon>
    </lineage>
</organism>
<evidence type="ECO:0000313" key="2">
    <source>
        <dbReference type="EMBL" id="KOO24084.1"/>
    </source>
</evidence>
<gene>
    <name evidence="2" type="ORF">Ctob_003276</name>
</gene>
<dbReference type="AlphaFoldDB" id="A0A0M0JBY6"/>
<proteinExistence type="predicted"/>
<sequence length="205" mass="22104">MRQKAAAECGVTLPAAFRFVDLSLENPTDPGYFQEKAFWDANPRAGELDSYPTLGSLQDVKHPVGDADELVKSGDWAIQGHADYLPERLAAVHASLTNTSGPPTIFYAHCNAGCDRTGEFFGAYAMSYLGYNVTTAMGEACKQCGRCPNYYATNSIGWWCLTLEAQGRTDVGPCMDFASCKPLGDCTAHNATPLEDDCPRLGLGV</sequence>
<dbReference type="PANTHER" id="PTHR38745">
    <property type="entry name" value="PHOSPHATASE, PUTATIVE-RELATED"/>
    <property type="match status" value="1"/>
</dbReference>
<reference evidence="3" key="1">
    <citation type="journal article" date="2015" name="PLoS Genet.">
        <title>Genome Sequence and Transcriptome Analyses of Chrysochromulina tobin: Metabolic Tools for Enhanced Algal Fitness in the Prominent Order Prymnesiales (Haptophyceae).</title>
        <authorList>
            <person name="Hovde B.T."/>
            <person name="Deodato C.R."/>
            <person name="Hunsperger H.M."/>
            <person name="Ryken S.A."/>
            <person name="Yost W."/>
            <person name="Jha R.K."/>
            <person name="Patterson J."/>
            <person name="Monnat R.J. Jr."/>
            <person name="Barlow S.B."/>
            <person name="Starkenburg S.R."/>
            <person name="Cattolico R.A."/>
        </authorList>
    </citation>
    <scope>NUCLEOTIDE SEQUENCE</scope>
    <source>
        <strain evidence="3">CCMP291</strain>
    </source>
</reference>
<dbReference type="EMBL" id="JWZX01003128">
    <property type="protein sequence ID" value="KOO24084.1"/>
    <property type="molecule type" value="Genomic_DNA"/>
</dbReference>
<evidence type="ECO:0000259" key="1">
    <source>
        <dbReference type="PROSITE" id="PS50056"/>
    </source>
</evidence>
<dbReference type="Proteomes" id="UP000037460">
    <property type="component" value="Unassembled WGS sequence"/>
</dbReference>